<accession>A0A4Z2G0P9</accession>
<dbReference type="Proteomes" id="UP000314294">
    <property type="component" value="Unassembled WGS sequence"/>
</dbReference>
<evidence type="ECO:0000256" key="1">
    <source>
        <dbReference type="SAM" id="MobiDB-lite"/>
    </source>
</evidence>
<reference evidence="2 3" key="1">
    <citation type="submission" date="2019-03" db="EMBL/GenBank/DDBJ databases">
        <title>First draft genome of Liparis tanakae, snailfish: a comprehensive survey of snailfish specific genes.</title>
        <authorList>
            <person name="Kim W."/>
            <person name="Song I."/>
            <person name="Jeong J.-H."/>
            <person name="Kim D."/>
            <person name="Kim S."/>
            <person name="Ryu S."/>
            <person name="Song J.Y."/>
            <person name="Lee S.K."/>
        </authorList>
    </citation>
    <scope>NUCLEOTIDE SEQUENCE [LARGE SCALE GENOMIC DNA]</scope>
    <source>
        <tissue evidence="2">Muscle</tissue>
    </source>
</reference>
<feature type="region of interest" description="Disordered" evidence="1">
    <location>
        <begin position="1"/>
        <end position="28"/>
    </location>
</feature>
<dbReference type="AlphaFoldDB" id="A0A4Z2G0P9"/>
<feature type="compositionally biased region" description="Polar residues" evidence="1">
    <location>
        <begin position="79"/>
        <end position="90"/>
    </location>
</feature>
<name>A0A4Z2G0P9_9TELE</name>
<proteinExistence type="predicted"/>
<gene>
    <name evidence="2" type="ORF">EYF80_042701</name>
</gene>
<evidence type="ECO:0000313" key="3">
    <source>
        <dbReference type="Proteomes" id="UP000314294"/>
    </source>
</evidence>
<evidence type="ECO:0000313" key="2">
    <source>
        <dbReference type="EMBL" id="TNN47089.1"/>
    </source>
</evidence>
<feature type="compositionally biased region" description="Basic and acidic residues" evidence="1">
    <location>
        <begin position="7"/>
        <end position="16"/>
    </location>
</feature>
<keyword evidence="3" id="KW-1185">Reference proteome</keyword>
<organism evidence="2 3">
    <name type="scientific">Liparis tanakae</name>
    <name type="common">Tanaka's snailfish</name>
    <dbReference type="NCBI Taxonomy" id="230148"/>
    <lineage>
        <taxon>Eukaryota</taxon>
        <taxon>Metazoa</taxon>
        <taxon>Chordata</taxon>
        <taxon>Craniata</taxon>
        <taxon>Vertebrata</taxon>
        <taxon>Euteleostomi</taxon>
        <taxon>Actinopterygii</taxon>
        <taxon>Neopterygii</taxon>
        <taxon>Teleostei</taxon>
        <taxon>Neoteleostei</taxon>
        <taxon>Acanthomorphata</taxon>
        <taxon>Eupercaria</taxon>
        <taxon>Perciformes</taxon>
        <taxon>Cottioidei</taxon>
        <taxon>Cottales</taxon>
        <taxon>Liparidae</taxon>
        <taxon>Liparis</taxon>
    </lineage>
</organism>
<feature type="region of interest" description="Disordered" evidence="1">
    <location>
        <begin position="50"/>
        <end position="90"/>
    </location>
</feature>
<protein>
    <submittedName>
        <fullName evidence="2">Uncharacterized protein</fullName>
    </submittedName>
</protein>
<comment type="caution">
    <text evidence="2">The sequence shown here is derived from an EMBL/GenBank/DDBJ whole genome shotgun (WGS) entry which is preliminary data.</text>
</comment>
<sequence length="90" mass="9515">MCTKPLLDGRPRDGLRAEASGDGLLDAGHQDLSGILGLNNPHCASAPSRLIPIPPHIGQRRSLADPLQLRPISPLPGTRSLSHSPTPHHS</sequence>
<dbReference type="EMBL" id="SRLO01000758">
    <property type="protein sequence ID" value="TNN47089.1"/>
    <property type="molecule type" value="Genomic_DNA"/>
</dbReference>